<dbReference type="AlphaFoldDB" id="A0A0R1KMK5"/>
<proteinExistence type="predicted"/>
<dbReference type="eggNOG" id="COG3410">
    <property type="taxonomic scope" value="Bacteria"/>
</dbReference>
<evidence type="ECO:0000313" key="2">
    <source>
        <dbReference type="EMBL" id="KRK80487.1"/>
    </source>
</evidence>
<name>A0A0R1KMK5_9LACO</name>
<dbReference type="PATRIC" id="fig|1423775.4.peg.1949"/>
<reference evidence="2 3" key="1">
    <citation type="journal article" date="2015" name="Genome Announc.">
        <title>Expanding the biotechnology potential of lactobacilli through comparative genomics of 213 strains and associated genera.</title>
        <authorList>
            <person name="Sun Z."/>
            <person name="Harris H.M."/>
            <person name="McCann A."/>
            <person name="Guo C."/>
            <person name="Argimon S."/>
            <person name="Zhang W."/>
            <person name="Yang X."/>
            <person name="Jeffery I.B."/>
            <person name="Cooney J.C."/>
            <person name="Kagawa T.F."/>
            <person name="Liu W."/>
            <person name="Song Y."/>
            <person name="Salvetti E."/>
            <person name="Wrobel A."/>
            <person name="Rasinkangas P."/>
            <person name="Parkhill J."/>
            <person name="Rea M.C."/>
            <person name="O'Sullivan O."/>
            <person name="Ritari J."/>
            <person name="Douillard F.P."/>
            <person name="Paul Ross R."/>
            <person name="Yang R."/>
            <person name="Briner A.E."/>
            <person name="Felis G.E."/>
            <person name="de Vos W.M."/>
            <person name="Barrangou R."/>
            <person name="Klaenhammer T.R."/>
            <person name="Caufield P.W."/>
            <person name="Cui Y."/>
            <person name="Zhang H."/>
            <person name="O'Toole P.W."/>
        </authorList>
    </citation>
    <scope>NUCLEOTIDE SEQUENCE [LARGE SCALE GENOMIC DNA]</scope>
    <source>
        <strain evidence="2 3">DSM 19682</strain>
    </source>
</reference>
<comment type="caution">
    <text evidence="2">The sequence shown here is derived from an EMBL/GenBank/DDBJ whole genome shotgun (WGS) entry which is preliminary data.</text>
</comment>
<dbReference type="Gene3D" id="3.40.50.300">
    <property type="entry name" value="P-loop containing nucleotide triphosphate hydrolases"/>
    <property type="match status" value="1"/>
</dbReference>
<dbReference type="Proteomes" id="UP000051248">
    <property type="component" value="Unassembled WGS sequence"/>
</dbReference>
<keyword evidence="3" id="KW-1185">Reference proteome</keyword>
<dbReference type="Pfam" id="PF09848">
    <property type="entry name" value="SLFN-g3_helicase"/>
    <property type="match status" value="1"/>
</dbReference>
<evidence type="ECO:0000313" key="3">
    <source>
        <dbReference type="Proteomes" id="UP000051248"/>
    </source>
</evidence>
<feature type="domain" description="Schlafen group 3-like DNA/RNA helicase" evidence="1">
    <location>
        <begin position="54"/>
        <end position="404"/>
    </location>
</feature>
<dbReference type="InterPro" id="IPR018647">
    <property type="entry name" value="SLFN_3-like_DNA/RNA_helicase"/>
</dbReference>
<dbReference type="InterPro" id="IPR027417">
    <property type="entry name" value="P-loop_NTPase"/>
</dbReference>
<organism evidence="2 3">
    <name type="scientific">Companilactobacillus nodensis DSM 19682 = JCM 14932 = NBRC 107160</name>
    <dbReference type="NCBI Taxonomy" id="1423775"/>
    <lineage>
        <taxon>Bacteria</taxon>
        <taxon>Bacillati</taxon>
        <taxon>Bacillota</taxon>
        <taxon>Bacilli</taxon>
        <taxon>Lactobacillales</taxon>
        <taxon>Lactobacillaceae</taxon>
        <taxon>Companilactobacillus</taxon>
    </lineage>
</organism>
<sequence>MIFGTPLGVLFLLGDIMLDSVLPNKHLTAEQQDVFNEILDFCHTNLKNNTKGLFQLNGDAGTGKSVILTQLFLNIESDSKQDSTDNYFLVNHPELLKVYQDNAGDFSELRKNRFLRPTTFINRMNKDNKTADVVVIDEAHLLLSEADRYNNFEQHNQLEEIIKLAKVVVIVYDERQVLKLKSYWSQHVIDNLVTRFKLQYKLETLRVQMRMQAPRSVINWINDLTKSLKLDPIDSKKVEYLDGSNQNYDFRIYQDAEKMYRQLCHDNDKYTKSRIVATADYPSTLDGKKHYVNEGDFHLPWDQYNYDRVTWAQKDSTINEIGSIYTVQGFDLNYVAVIIGPSVEYAGDGRIRINTNAYEDQEAFKKRHENDIDNIDEAKKTIILNSINVLLKRGVRGVYVYFHDSRIYDYLKES</sequence>
<gene>
    <name evidence="2" type="ORF">FD03_GL001911</name>
</gene>
<dbReference type="SUPFAM" id="SSF52540">
    <property type="entry name" value="P-loop containing nucleoside triphosphate hydrolases"/>
    <property type="match status" value="1"/>
</dbReference>
<dbReference type="STRING" id="1423775.FD03_GL001911"/>
<protein>
    <recommendedName>
        <fullName evidence="1">Schlafen group 3-like DNA/RNA helicase domain-containing protein</fullName>
    </recommendedName>
</protein>
<dbReference type="EMBL" id="AZDZ01000003">
    <property type="protein sequence ID" value="KRK80487.1"/>
    <property type="molecule type" value="Genomic_DNA"/>
</dbReference>
<evidence type="ECO:0000259" key="1">
    <source>
        <dbReference type="Pfam" id="PF09848"/>
    </source>
</evidence>
<accession>A0A0R1KMK5</accession>